<dbReference type="SUPFAM" id="SSF46785">
    <property type="entry name" value="Winged helix' DNA-binding domain"/>
    <property type="match status" value="1"/>
</dbReference>
<dbReference type="EMBL" id="JAYMYR010000008">
    <property type="protein sequence ID" value="KAK7346044.1"/>
    <property type="molecule type" value="Genomic_DNA"/>
</dbReference>
<evidence type="ECO:0000259" key="6">
    <source>
        <dbReference type="Pfam" id="PF08100"/>
    </source>
</evidence>
<accession>A0AAN9M4I1</accession>
<gene>
    <name evidence="7" type="ORF">VNO80_20557</name>
</gene>
<dbReference type="FunFam" id="1.10.10.10:FF:000213">
    <property type="entry name" value="Coniferyl alcohol 9-O-methyltransferase"/>
    <property type="match status" value="1"/>
</dbReference>
<dbReference type="PIRSF" id="PIRSF005739">
    <property type="entry name" value="O-mtase"/>
    <property type="match status" value="1"/>
</dbReference>
<protein>
    <submittedName>
        <fullName evidence="7">Uncharacterized protein</fullName>
    </submittedName>
</protein>
<dbReference type="InterPro" id="IPR016461">
    <property type="entry name" value="COMT-like"/>
</dbReference>
<dbReference type="PANTHER" id="PTHR11746">
    <property type="entry name" value="O-METHYLTRANSFERASE"/>
    <property type="match status" value="1"/>
</dbReference>
<dbReference type="GO" id="GO:0032259">
    <property type="term" value="P:methylation"/>
    <property type="evidence" value="ECO:0007669"/>
    <property type="project" value="UniProtKB-KW"/>
</dbReference>
<keyword evidence="8" id="KW-1185">Reference proteome</keyword>
<dbReference type="InterPro" id="IPR036390">
    <property type="entry name" value="WH_DNA-bd_sf"/>
</dbReference>
<keyword evidence="1" id="KW-0489">Methyltransferase</keyword>
<feature type="domain" description="O-methyltransferase C-terminal" evidence="5">
    <location>
        <begin position="144"/>
        <end position="343"/>
    </location>
</feature>
<evidence type="ECO:0000256" key="1">
    <source>
        <dbReference type="ARBA" id="ARBA00022603"/>
    </source>
</evidence>
<dbReference type="GO" id="GO:0009701">
    <property type="term" value="P:isoflavonoid phytoalexin biosynthetic process"/>
    <property type="evidence" value="ECO:0007669"/>
    <property type="project" value="UniProtKB-ARBA"/>
</dbReference>
<name>A0AAN9M4I1_PHACN</name>
<dbReference type="Pfam" id="PF00891">
    <property type="entry name" value="Methyltransf_2"/>
    <property type="match status" value="1"/>
</dbReference>
<proteinExistence type="predicted"/>
<dbReference type="InterPro" id="IPR036388">
    <property type="entry name" value="WH-like_DNA-bd_sf"/>
</dbReference>
<dbReference type="Gene3D" id="1.10.10.10">
    <property type="entry name" value="Winged helix-like DNA-binding domain superfamily/Winged helix DNA-binding domain"/>
    <property type="match status" value="1"/>
</dbReference>
<evidence type="ECO:0000256" key="2">
    <source>
        <dbReference type="ARBA" id="ARBA00022679"/>
    </source>
</evidence>
<evidence type="ECO:0000256" key="4">
    <source>
        <dbReference type="PIRSR" id="PIRSR005739-1"/>
    </source>
</evidence>
<feature type="active site" description="Proton acceptor" evidence="4">
    <location>
        <position position="266"/>
    </location>
</feature>
<dbReference type="InterPro" id="IPR029063">
    <property type="entry name" value="SAM-dependent_MTases_sf"/>
</dbReference>
<dbReference type="FunFam" id="3.40.50.150:FF:000206">
    <property type="entry name" value="O-methyltransferase ZRP4"/>
    <property type="match status" value="1"/>
</dbReference>
<dbReference type="Pfam" id="PF08100">
    <property type="entry name" value="Dimerisation"/>
    <property type="match status" value="1"/>
</dbReference>
<dbReference type="GO" id="GO:0008171">
    <property type="term" value="F:O-methyltransferase activity"/>
    <property type="evidence" value="ECO:0007669"/>
    <property type="project" value="InterPro"/>
</dbReference>
<dbReference type="Gene3D" id="3.40.50.150">
    <property type="entry name" value="Vaccinia Virus protein VP39"/>
    <property type="match status" value="1"/>
</dbReference>
<reference evidence="7 8" key="1">
    <citation type="submission" date="2024-01" db="EMBL/GenBank/DDBJ databases">
        <title>The genomes of 5 underutilized Papilionoideae crops provide insights into root nodulation and disease resistanc.</title>
        <authorList>
            <person name="Jiang F."/>
        </authorList>
    </citation>
    <scope>NUCLEOTIDE SEQUENCE [LARGE SCALE GENOMIC DNA]</scope>
    <source>
        <strain evidence="7">JINMINGXINNONG_FW02</strain>
        <tissue evidence="7">Leaves</tissue>
    </source>
</reference>
<dbReference type="SUPFAM" id="SSF53335">
    <property type="entry name" value="S-adenosyl-L-methionine-dependent methyltransferases"/>
    <property type="match status" value="1"/>
</dbReference>
<evidence type="ECO:0000259" key="5">
    <source>
        <dbReference type="Pfam" id="PF00891"/>
    </source>
</evidence>
<evidence type="ECO:0000313" key="7">
    <source>
        <dbReference type="EMBL" id="KAK7346044.1"/>
    </source>
</evidence>
<dbReference type="CDD" id="cd02440">
    <property type="entry name" value="AdoMet_MTases"/>
    <property type="match status" value="1"/>
</dbReference>
<comment type="caution">
    <text evidence="7">The sequence shown here is derived from an EMBL/GenBank/DDBJ whole genome shotgun (WGS) entry which is preliminary data.</text>
</comment>
<dbReference type="GO" id="GO:0046983">
    <property type="term" value="F:protein dimerization activity"/>
    <property type="evidence" value="ECO:0007669"/>
    <property type="project" value="InterPro"/>
</dbReference>
<dbReference type="GO" id="GO:0030746">
    <property type="term" value="F:isoflavone 4'-O-methyltransferase activity"/>
    <property type="evidence" value="ECO:0007669"/>
    <property type="project" value="UniProtKB-ARBA"/>
</dbReference>
<dbReference type="PROSITE" id="PS51683">
    <property type="entry name" value="SAM_OMT_II"/>
    <property type="match status" value="1"/>
</dbReference>
<dbReference type="InterPro" id="IPR012967">
    <property type="entry name" value="COMT_dimerisation"/>
</dbReference>
<dbReference type="AlphaFoldDB" id="A0AAN9M4I1"/>
<dbReference type="InterPro" id="IPR001077">
    <property type="entry name" value="COMT_C"/>
</dbReference>
<keyword evidence="2" id="KW-0808">Transferase</keyword>
<feature type="domain" description="O-methyltransferase dimerisation" evidence="6">
    <location>
        <begin position="25"/>
        <end position="113"/>
    </location>
</feature>
<evidence type="ECO:0000256" key="3">
    <source>
        <dbReference type="ARBA" id="ARBA00022691"/>
    </source>
</evidence>
<sequence length="362" mass="40714">MVFTDNGSAVTDRSEMYKAQMHVHKYIRNFQSCMALKYATELGIADAIHNHGKPITLSDLASVLNLHPSRIGVLRRFMRLLTHNDFFTKTASQNGEEEEATYDLTLASKFLVRSNSFCLAPLVEVAFLPSVCNMWNSSKKLFTEDTELPLFESVTGERYWDFINNDSDLLNVFQKAMAADSQIIKLGLQECKHVFEGLGSLVDVGGGTGAVSKLILESFPHLKCTVLDQPQVVANLTTTQNLSFVGGDMFESIPSADAVLLKWVLHDWNDELSIKILKKCKEAICGRGKEGKVIIIDIVIDEAGDERELTELKLEYDLVMLSLFNGKEREKKEWEKLIYQAGFTSCKFSPLFGFRSLIEVYP</sequence>
<keyword evidence="3" id="KW-0949">S-adenosyl-L-methionine</keyword>
<dbReference type="Proteomes" id="UP001374584">
    <property type="component" value="Unassembled WGS sequence"/>
</dbReference>
<organism evidence="7 8">
    <name type="scientific">Phaseolus coccineus</name>
    <name type="common">Scarlet runner bean</name>
    <name type="synonym">Phaseolus multiflorus</name>
    <dbReference type="NCBI Taxonomy" id="3886"/>
    <lineage>
        <taxon>Eukaryota</taxon>
        <taxon>Viridiplantae</taxon>
        <taxon>Streptophyta</taxon>
        <taxon>Embryophyta</taxon>
        <taxon>Tracheophyta</taxon>
        <taxon>Spermatophyta</taxon>
        <taxon>Magnoliopsida</taxon>
        <taxon>eudicotyledons</taxon>
        <taxon>Gunneridae</taxon>
        <taxon>Pentapetalae</taxon>
        <taxon>rosids</taxon>
        <taxon>fabids</taxon>
        <taxon>Fabales</taxon>
        <taxon>Fabaceae</taxon>
        <taxon>Papilionoideae</taxon>
        <taxon>50 kb inversion clade</taxon>
        <taxon>NPAAA clade</taxon>
        <taxon>indigoferoid/millettioid clade</taxon>
        <taxon>Phaseoleae</taxon>
        <taxon>Phaseolus</taxon>
    </lineage>
</organism>
<evidence type="ECO:0000313" key="8">
    <source>
        <dbReference type="Proteomes" id="UP001374584"/>
    </source>
</evidence>